<accession>K0RDU1</accession>
<evidence type="ECO:0000313" key="2">
    <source>
        <dbReference type="EMBL" id="EJK50439.1"/>
    </source>
</evidence>
<dbReference type="Proteomes" id="UP000266841">
    <property type="component" value="Unassembled WGS sequence"/>
</dbReference>
<protein>
    <submittedName>
        <fullName evidence="2">Uncharacterized protein</fullName>
    </submittedName>
</protein>
<evidence type="ECO:0000313" key="3">
    <source>
        <dbReference type="Proteomes" id="UP000266841"/>
    </source>
</evidence>
<feature type="compositionally biased region" description="Low complexity" evidence="1">
    <location>
        <begin position="1"/>
        <end position="12"/>
    </location>
</feature>
<name>K0RDU1_THAOC</name>
<dbReference type="EMBL" id="AGNL01043682">
    <property type="protein sequence ID" value="EJK50439.1"/>
    <property type="molecule type" value="Genomic_DNA"/>
</dbReference>
<feature type="region of interest" description="Disordered" evidence="1">
    <location>
        <begin position="1"/>
        <end position="34"/>
    </location>
</feature>
<sequence>MFVFGSAAAQADADGDDGGGRGKASSATDGAPSFAFDASFLPAVTATPT</sequence>
<dbReference type="AlphaFoldDB" id="K0RDU1"/>
<organism evidence="2 3">
    <name type="scientific">Thalassiosira oceanica</name>
    <name type="common">Marine diatom</name>
    <dbReference type="NCBI Taxonomy" id="159749"/>
    <lineage>
        <taxon>Eukaryota</taxon>
        <taxon>Sar</taxon>
        <taxon>Stramenopiles</taxon>
        <taxon>Ochrophyta</taxon>
        <taxon>Bacillariophyta</taxon>
        <taxon>Coscinodiscophyceae</taxon>
        <taxon>Thalassiosirophycidae</taxon>
        <taxon>Thalassiosirales</taxon>
        <taxon>Thalassiosiraceae</taxon>
        <taxon>Thalassiosira</taxon>
    </lineage>
</organism>
<keyword evidence="3" id="KW-1185">Reference proteome</keyword>
<comment type="caution">
    <text evidence="2">The sequence shown here is derived from an EMBL/GenBank/DDBJ whole genome shotgun (WGS) entry which is preliminary data.</text>
</comment>
<evidence type="ECO:0000256" key="1">
    <source>
        <dbReference type="SAM" id="MobiDB-lite"/>
    </source>
</evidence>
<feature type="non-terminal residue" evidence="2">
    <location>
        <position position="49"/>
    </location>
</feature>
<gene>
    <name evidence="2" type="ORF">THAOC_30590</name>
</gene>
<proteinExistence type="predicted"/>
<reference evidence="2 3" key="1">
    <citation type="journal article" date="2012" name="Genome Biol.">
        <title>Genome and low-iron response of an oceanic diatom adapted to chronic iron limitation.</title>
        <authorList>
            <person name="Lommer M."/>
            <person name="Specht M."/>
            <person name="Roy A.S."/>
            <person name="Kraemer L."/>
            <person name="Andreson R."/>
            <person name="Gutowska M.A."/>
            <person name="Wolf J."/>
            <person name="Bergner S.V."/>
            <person name="Schilhabel M.B."/>
            <person name="Klostermeier U.C."/>
            <person name="Beiko R.G."/>
            <person name="Rosenstiel P."/>
            <person name="Hippler M."/>
            <person name="Laroche J."/>
        </authorList>
    </citation>
    <scope>NUCLEOTIDE SEQUENCE [LARGE SCALE GENOMIC DNA]</scope>
    <source>
        <strain evidence="2 3">CCMP1005</strain>
    </source>
</reference>